<reference evidence="4" key="1">
    <citation type="submission" date="2019-01" db="EMBL/GenBank/DDBJ databases">
        <title>Draft genome sequences of three monokaryotic isolates of the white-rot basidiomycete fungus Dichomitus squalens.</title>
        <authorList>
            <consortium name="DOE Joint Genome Institute"/>
            <person name="Lopez S.C."/>
            <person name="Andreopoulos B."/>
            <person name="Pangilinan J."/>
            <person name="Lipzen A."/>
            <person name="Riley R."/>
            <person name="Ahrendt S."/>
            <person name="Ng V."/>
            <person name="Barry K."/>
            <person name="Daum C."/>
            <person name="Grigoriev I.V."/>
            <person name="Hilden K.S."/>
            <person name="Makela M.R."/>
            <person name="de Vries R.P."/>
        </authorList>
    </citation>
    <scope>NUCLEOTIDE SEQUENCE [LARGE SCALE GENOMIC DNA]</scope>
    <source>
        <strain evidence="4">OM18370.1</strain>
    </source>
</reference>
<accession>A0A4Q9N2X0</accession>
<feature type="transmembrane region" description="Helical" evidence="2">
    <location>
        <begin position="214"/>
        <end position="244"/>
    </location>
</feature>
<feature type="region of interest" description="Disordered" evidence="1">
    <location>
        <begin position="668"/>
        <end position="687"/>
    </location>
</feature>
<dbReference type="EMBL" id="ML143389">
    <property type="protein sequence ID" value="TBU34228.1"/>
    <property type="molecule type" value="Genomic_DNA"/>
</dbReference>
<organism evidence="4">
    <name type="scientific">Dichomitus squalens</name>
    <dbReference type="NCBI Taxonomy" id="114155"/>
    <lineage>
        <taxon>Eukaryota</taxon>
        <taxon>Fungi</taxon>
        <taxon>Dikarya</taxon>
        <taxon>Basidiomycota</taxon>
        <taxon>Agaricomycotina</taxon>
        <taxon>Agaricomycetes</taxon>
        <taxon>Polyporales</taxon>
        <taxon>Polyporaceae</taxon>
        <taxon>Dichomitus</taxon>
    </lineage>
</organism>
<evidence type="ECO:0000256" key="2">
    <source>
        <dbReference type="SAM" id="Phobius"/>
    </source>
</evidence>
<feature type="domain" description="DUF6535" evidence="3">
    <location>
        <begin position="61"/>
        <end position="245"/>
    </location>
</feature>
<dbReference type="InterPro" id="IPR045338">
    <property type="entry name" value="DUF6535"/>
</dbReference>
<sequence>MSLVAYYMDDGRPISQASLQAGEREYDTPSQEPSLNVRELREELRQELEEEFTAERKADVWRSYAEAVKTHHDELVERWQAEMDNILIYAGLFSAVLTGFNVQSYQLLLPTIVDPSLAVLQQISQQLSSFSLGPSFVNSTHPARPVDQIQPPFHAPTSAILINALWFPSLIFSLASASIALMVKQWLHDISVGLSGTSPRDARRRQYRHNSLRTWQVGIIVLIPSILLQLALVMFLSGLLALLWTLHRTVAIVGTILIGMLFLFLVIVVTLPLFRWDCCYRTPQAQAIYVMARQVLRSTSHVLRFCGGLLRSLLGIRIVSFLRRIPSPLRIIDKMPTWRGREERHLSSAAQALDCSTAVMAFTTTYDFTYLHTLHVVLQDLSMQHFKHCFNDIVAAHKEQWGTEPYMTDRFRTTVLARPLLYAIRCIYTAAVRPRWGTPREREIDRVCEFMLDQVDAGKVDDVDYALTTFALLGTGDGELVRKGYEKMHTALKHRKWYFDKWKPEPSTAAMDRDMFLEYQLRPLYGILVCAKEALFPYTLLSPEQTQAVCSQTRVVLSTFKENLNSFDWEQLLPTATLDPSRPRSRISAPSEGPVQRRRLPRRSPSIPDDLGVLNWFRLRFSFNVVEPITALCENPRSAQVVPEGTVEALQRSWTAVKASMDARFHLQGSRSPSPAPAMLEAQDGRYLPPNARRSIREFEGRLEKLRQIVTRNVTGEENSFLLAHPDVSVQVPSPSGSAPAVLRS</sequence>
<feature type="transmembrane region" description="Helical" evidence="2">
    <location>
        <begin position="250"/>
        <end position="274"/>
    </location>
</feature>
<keyword evidence="2" id="KW-0812">Transmembrane</keyword>
<dbReference type="AlphaFoldDB" id="A0A4Q9N2X0"/>
<keyword evidence="2" id="KW-1133">Transmembrane helix</keyword>
<evidence type="ECO:0000313" key="4">
    <source>
        <dbReference type="EMBL" id="TBU34228.1"/>
    </source>
</evidence>
<feature type="transmembrane region" description="Helical" evidence="2">
    <location>
        <begin position="160"/>
        <end position="183"/>
    </location>
</feature>
<proteinExistence type="predicted"/>
<dbReference type="Proteomes" id="UP000292957">
    <property type="component" value="Unassembled WGS sequence"/>
</dbReference>
<gene>
    <name evidence="4" type="ORF">BD311DRAFT_774054</name>
</gene>
<feature type="transmembrane region" description="Helical" evidence="2">
    <location>
        <begin position="302"/>
        <end position="322"/>
    </location>
</feature>
<protein>
    <recommendedName>
        <fullName evidence="3">DUF6535 domain-containing protein</fullName>
    </recommendedName>
</protein>
<feature type="region of interest" description="Disordered" evidence="1">
    <location>
        <begin position="578"/>
        <end position="604"/>
    </location>
</feature>
<keyword evidence="2" id="KW-0472">Membrane</keyword>
<dbReference type="OrthoDB" id="3221808at2759"/>
<feature type="transmembrane region" description="Helical" evidence="2">
    <location>
        <begin position="86"/>
        <end position="108"/>
    </location>
</feature>
<name>A0A4Q9N2X0_9APHY</name>
<evidence type="ECO:0000256" key="1">
    <source>
        <dbReference type="SAM" id="MobiDB-lite"/>
    </source>
</evidence>
<evidence type="ECO:0000259" key="3">
    <source>
        <dbReference type="Pfam" id="PF20153"/>
    </source>
</evidence>
<dbReference type="Pfam" id="PF20153">
    <property type="entry name" value="DUF6535"/>
    <property type="match status" value="1"/>
</dbReference>